<dbReference type="Proteomes" id="UP000617402">
    <property type="component" value="Unassembled WGS sequence"/>
</dbReference>
<keyword evidence="1" id="KW-0812">Transmembrane</keyword>
<evidence type="ECO:0000313" key="2">
    <source>
        <dbReference type="EMBL" id="MBC9784919.1"/>
    </source>
</evidence>
<sequence length="173" mass="19539">MRRVLKVVQTSAGMTLVELMLVMAIFGIVSTMGIGLLNSAMVHLTEQTQGMEGNSSIQWALHWLSRDLRFGKNIRIINENRVECDVMVRDEYGVNSWKAIAYYLNPDGTLQRKENLDVKPLASGIEQFKISLRSTANSAVKPVQIRIKQAGHRRNSQPFVEFQTEIIPRGNIP</sequence>
<feature type="transmembrane region" description="Helical" evidence="1">
    <location>
        <begin position="12"/>
        <end position="37"/>
    </location>
</feature>
<proteinExistence type="predicted"/>
<name>A0ABR7T2C7_HELCL</name>
<gene>
    <name evidence="2" type="ORF">H1S01_10395</name>
</gene>
<keyword evidence="1" id="KW-1133">Transmembrane helix</keyword>
<dbReference type="Pfam" id="PF07963">
    <property type="entry name" value="N_methyl"/>
    <property type="match status" value="1"/>
</dbReference>
<keyword evidence="3" id="KW-1185">Reference proteome</keyword>
<dbReference type="EMBL" id="JACVHF010000009">
    <property type="protein sequence ID" value="MBC9784919.1"/>
    <property type="molecule type" value="Genomic_DNA"/>
</dbReference>
<protein>
    <submittedName>
        <fullName evidence="2">Type II secretion system protein</fullName>
    </submittedName>
</protein>
<dbReference type="SUPFAM" id="SSF54523">
    <property type="entry name" value="Pili subunits"/>
    <property type="match status" value="1"/>
</dbReference>
<comment type="caution">
    <text evidence="2">The sequence shown here is derived from an EMBL/GenBank/DDBJ whole genome shotgun (WGS) entry which is preliminary data.</text>
</comment>
<reference evidence="2 3" key="1">
    <citation type="submission" date="2020-07" db="EMBL/GenBank/DDBJ databases">
        <title>Draft whole-genome sequence of Heliobacterium chlorum DSM 3682, type strain.</title>
        <authorList>
            <person name="Kyndt J.A."/>
            <person name="Meyer T.E."/>
            <person name="Imhoff J.F."/>
        </authorList>
    </citation>
    <scope>NUCLEOTIDE SEQUENCE [LARGE SCALE GENOMIC DNA]</scope>
    <source>
        <strain evidence="2 3">DSM 3682</strain>
    </source>
</reference>
<dbReference type="InterPro" id="IPR045584">
    <property type="entry name" value="Pilin-like"/>
</dbReference>
<accession>A0ABR7T2C7</accession>
<dbReference type="RefSeq" id="WP_188040312.1">
    <property type="nucleotide sequence ID" value="NZ_JACVHF010000009.1"/>
</dbReference>
<organism evidence="2 3">
    <name type="scientific">Heliobacterium chlorum</name>
    <dbReference type="NCBI Taxonomy" id="2698"/>
    <lineage>
        <taxon>Bacteria</taxon>
        <taxon>Bacillati</taxon>
        <taxon>Bacillota</taxon>
        <taxon>Clostridia</taxon>
        <taxon>Eubacteriales</taxon>
        <taxon>Heliobacteriaceae</taxon>
        <taxon>Heliobacterium</taxon>
    </lineage>
</organism>
<evidence type="ECO:0000313" key="3">
    <source>
        <dbReference type="Proteomes" id="UP000617402"/>
    </source>
</evidence>
<dbReference type="InterPro" id="IPR012902">
    <property type="entry name" value="N_methyl_site"/>
</dbReference>
<dbReference type="PROSITE" id="PS00409">
    <property type="entry name" value="PROKAR_NTER_METHYL"/>
    <property type="match status" value="1"/>
</dbReference>
<keyword evidence="1" id="KW-0472">Membrane</keyword>
<dbReference type="NCBIfam" id="TIGR02532">
    <property type="entry name" value="IV_pilin_GFxxxE"/>
    <property type="match status" value="1"/>
</dbReference>
<evidence type="ECO:0000256" key="1">
    <source>
        <dbReference type="SAM" id="Phobius"/>
    </source>
</evidence>